<name>A0AAD4DNB2_9AGAM</name>
<sequence length="73" mass="8311">LCHLHNVSTLIVINSSSLILPTNALLHVFSASNKLAWSTRHATVFHHHQTIEEHFAFWDVDKYVSLSMVFPLS</sequence>
<keyword evidence="2" id="KW-1185">Reference proteome</keyword>
<dbReference type="Proteomes" id="UP001195769">
    <property type="component" value="Unassembled WGS sequence"/>
</dbReference>
<evidence type="ECO:0000313" key="2">
    <source>
        <dbReference type="Proteomes" id="UP001195769"/>
    </source>
</evidence>
<feature type="non-terminal residue" evidence="1">
    <location>
        <position position="1"/>
    </location>
</feature>
<dbReference type="AlphaFoldDB" id="A0AAD4DNB2"/>
<dbReference type="RefSeq" id="XP_041216479.1">
    <property type="nucleotide sequence ID" value="XM_041376317.1"/>
</dbReference>
<dbReference type="Pfam" id="PF18758">
    <property type="entry name" value="KDZ"/>
    <property type="match status" value="1"/>
</dbReference>
<comment type="caution">
    <text evidence="1">The sequence shown here is derived from an EMBL/GenBank/DDBJ whole genome shotgun (WGS) entry which is preliminary data.</text>
</comment>
<organism evidence="1 2">
    <name type="scientific">Suillus fuscotomentosus</name>
    <dbReference type="NCBI Taxonomy" id="1912939"/>
    <lineage>
        <taxon>Eukaryota</taxon>
        <taxon>Fungi</taxon>
        <taxon>Dikarya</taxon>
        <taxon>Basidiomycota</taxon>
        <taxon>Agaricomycotina</taxon>
        <taxon>Agaricomycetes</taxon>
        <taxon>Agaricomycetidae</taxon>
        <taxon>Boletales</taxon>
        <taxon>Suillineae</taxon>
        <taxon>Suillaceae</taxon>
        <taxon>Suillus</taxon>
    </lineage>
</organism>
<proteinExistence type="predicted"/>
<dbReference type="GeneID" id="64670615"/>
<reference evidence="1" key="1">
    <citation type="journal article" date="2020" name="New Phytol.">
        <title>Comparative genomics reveals dynamic genome evolution in host specialist ectomycorrhizal fungi.</title>
        <authorList>
            <person name="Lofgren L.A."/>
            <person name="Nguyen N.H."/>
            <person name="Vilgalys R."/>
            <person name="Ruytinx J."/>
            <person name="Liao H.L."/>
            <person name="Branco S."/>
            <person name="Kuo A."/>
            <person name="LaButti K."/>
            <person name="Lipzen A."/>
            <person name="Andreopoulos W."/>
            <person name="Pangilinan J."/>
            <person name="Riley R."/>
            <person name="Hundley H."/>
            <person name="Na H."/>
            <person name="Barry K."/>
            <person name="Grigoriev I.V."/>
            <person name="Stajich J.E."/>
            <person name="Kennedy P.G."/>
        </authorList>
    </citation>
    <scope>NUCLEOTIDE SEQUENCE</scope>
    <source>
        <strain evidence="1">FC203</strain>
    </source>
</reference>
<dbReference type="InterPro" id="IPR040521">
    <property type="entry name" value="KDZ"/>
</dbReference>
<accession>A0AAD4DNB2</accession>
<gene>
    <name evidence="1" type="ORF">F5891DRAFT_969233</name>
</gene>
<dbReference type="EMBL" id="JABBWK010000301">
    <property type="protein sequence ID" value="KAG1885893.1"/>
    <property type="molecule type" value="Genomic_DNA"/>
</dbReference>
<evidence type="ECO:0000313" key="1">
    <source>
        <dbReference type="EMBL" id="KAG1885893.1"/>
    </source>
</evidence>
<protein>
    <submittedName>
        <fullName evidence="1">Uncharacterized protein</fullName>
    </submittedName>
</protein>